<dbReference type="GO" id="GO:0022804">
    <property type="term" value="F:active transmembrane transporter activity"/>
    <property type="evidence" value="ECO:0007669"/>
    <property type="project" value="UniProtKB-ARBA"/>
</dbReference>
<keyword evidence="5" id="KW-0408">Iron</keyword>
<feature type="compositionally biased region" description="Low complexity" evidence="10">
    <location>
        <begin position="315"/>
        <end position="327"/>
    </location>
</feature>
<keyword evidence="12" id="KW-1185">Reference proteome</keyword>
<dbReference type="NCBIfam" id="NF005724">
    <property type="entry name" value="PRK07539.1-4"/>
    <property type="match status" value="1"/>
</dbReference>
<dbReference type="GO" id="GO:0008324">
    <property type="term" value="F:monoatomic cation transmembrane transporter activity"/>
    <property type="evidence" value="ECO:0007669"/>
    <property type="project" value="UniProtKB-ARBA"/>
</dbReference>
<organism evidence="11 12">
    <name type="scientific">Bosea lathyri</name>
    <dbReference type="NCBI Taxonomy" id="1036778"/>
    <lineage>
        <taxon>Bacteria</taxon>
        <taxon>Pseudomonadati</taxon>
        <taxon>Pseudomonadota</taxon>
        <taxon>Alphaproteobacteria</taxon>
        <taxon>Hyphomicrobiales</taxon>
        <taxon>Boseaceae</taxon>
        <taxon>Bosea</taxon>
    </lineage>
</organism>
<dbReference type="Proteomes" id="UP000236743">
    <property type="component" value="Unassembled WGS sequence"/>
</dbReference>
<reference evidence="11 12" key="1">
    <citation type="submission" date="2016-10" db="EMBL/GenBank/DDBJ databases">
        <authorList>
            <person name="de Groot N.N."/>
        </authorList>
    </citation>
    <scope>NUCLEOTIDE SEQUENCE [LARGE SCALE GENOMIC DNA]</scope>
    <source>
        <strain evidence="11 12">DSM 26656</strain>
    </source>
</reference>
<protein>
    <submittedName>
        <fullName evidence="11">NADH dehydrogenase subunit E</fullName>
    </submittedName>
</protein>
<proteinExistence type="inferred from homology"/>
<dbReference type="InterPro" id="IPR042128">
    <property type="entry name" value="NuoE_dom"/>
</dbReference>
<evidence type="ECO:0000256" key="7">
    <source>
        <dbReference type="ARBA" id="ARBA00023027"/>
    </source>
</evidence>
<dbReference type="Pfam" id="PF01257">
    <property type="entry name" value="2Fe-2S_thioredx"/>
    <property type="match status" value="1"/>
</dbReference>
<keyword evidence="6" id="KW-0411">Iron-sulfur</keyword>
<dbReference type="CDD" id="cd03064">
    <property type="entry name" value="TRX_Fd_NuoE"/>
    <property type="match status" value="1"/>
</dbReference>
<evidence type="ECO:0000256" key="9">
    <source>
        <dbReference type="ARBA" id="ARBA00047712"/>
    </source>
</evidence>
<dbReference type="InterPro" id="IPR036249">
    <property type="entry name" value="Thioredoxin-like_sf"/>
</dbReference>
<evidence type="ECO:0000256" key="4">
    <source>
        <dbReference type="ARBA" id="ARBA00022967"/>
    </source>
</evidence>
<evidence type="ECO:0000256" key="1">
    <source>
        <dbReference type="ARBA" id="ARBA00010643"/>
    </source>
</evidence>
<evidence type="ECO:0000313" key="11">
    <source>
        <dbReference type="EMBL" id="SEF92186.1"/>
    </source>
</evidence>
<dbReference type="AlphaFoldDB" id="A0A1H5VYW3"/>
<dbReference type="InterPro" id="IPR041921">
    <property type="entry name" value="NuoE_N"/>
</dbReference>
<dbReference type="PROSITE" id="PS01099">
    <property type="entry name" value="COMPLEX1_24K"/>
    <property type="match status" value="1"/>
</dbReference>
<gene>
    <name evidence="11" type="ORF">SAMN04488115_102485</name>
</gene>
<dbReference type="GO" id="GO:0098796">
    <property type="term" value="C:membrane protein complex"/>
    <property type="evidence" value="ECO:0007669"/>
    <property type="project" value="UniProtKB-ARBA"/>
</dbReference>
<dbReference type="SUPFAM" id="SSF52833">
    <property type="entry name" value="Thioredoxin-like"/>
    <property type="match status" value="1"/>
</dbReference>
<keyword evidence="4" id="KW-1278">Translocase</keyword>
<dbReference type="RefSeq" id="WP_103871700.1">
    <property type="nucleotide sequence ID" value="NZ_FNUY01000002.1"/>
</dbReference>
<comment type="similarity">
    <text evidence="1">Belongs to the complex I 24 kDa subunit family.</text>
</comment>
<dbReference type="GO" id="GO:0098662">
    <property type="term" value="P:inorganic cation transmembrane transport"/>
    <property type="evidence" value="ECO:0007669"/>
    <property type="project" value="UniProtKB-ARBA"/>
</dbReference>
<dbReference type="GO" id="GO:0003954">
    <property type="term" value="F:NADH dehydrogenase activity"/>
    <property type="evidence" value="ECO:0007669"/>
    <property type="project" value="TreeGrafter"/>
</dbReference>
<evidence type="ECO:0000256" key="6">
    <source>
        <dbReference type="ARBA" id="ARBA00023014"/>
    </source>
</evidence>
<evidence type="ECO:0000256" key="5">
    <source>
        <dbReference type="ARBA" id="ARBA00023004"/>
    </source>
</evidence>
<name>A0A1H5VYW3_9HYPH</name>
<keyword evidence="3" id="KW-0479">Metal-binding</keyword>
<keyword evidence="2" id="KW-0001">2Fe-2S</keyword>
<dbReference type="FunFam" id="1.10.10.1590:FF:000001">
    <property type="entry name" value="NADH-quinone oxidoreductase subunit E"/>
    <property type="match status" value="1"/>
</dbReference>
<dbReference type="FunFam" id="3.40.30.10:FF:000022">
    <property type="entry name" value="NADH dehydrogenase flavoprotein 2, mitochondrial"/>
    <property type="match status" value="1"/>
</dbReference>
<evidence type="ECO:0000256" key="10">
    <source>
        <dbReference type="SAM" id="MobiDB-lite"/>
    </source>
</evidence>
<feature type="region of interest" description="Disordered" evidence="10">
    <location>
        <begin position="173"/>
        <end position="200"/>
    </location>
</feature>
<dbReference type="Gene3D" id="3.40.30.10">
    <property type="entry name" value="Glutaredoxin"/>
    <property type="match status" value="1"/>
</dbReference>
<dbReference type="OrthoDB" id="9807941at2"/>
<dbReference type="EMBL" id="FNUY01000002">
    <property type="protein sequence ID" value="SEF92186.1"/>
    <property type="molecule type" value="Genomic_DNA"/>
</dbReference>
<dbReference type="Gene3D" id="1.10.150.20">
    <property type="entry name" value="5' to 3' exonuclease, C-terminal subdomain"/>
    <property type="match status" value="1"/>
</dbReference>
<feature type="compositionally biased region" description="Basic and acidic residues" evidence="10">
    <location>
        <begin position="241"/>
        <end position="262"/>
    </location>
</feature>
<dbReference type="InterPro" id="IPR002023">
    <property type="entry name" value="NuoE-like"/>
</dbReference>
<keyword evidence="7" id="KW-0520">NAD</keyword>
<dbReference type="GO" id="GO:0022890">
    <property type="term" value="F:inorganic cation transmembrane transporter activity"/>
    <property type="evidence" value="ECO:0007669"/>
    <property type="project" value="UniProtKB-ARBA"/>
</dbReference>
<dbReference type="GO" id="GO:0031090">
    <property type="term" value="C:organelle membrane"/>
    <property type="evidence" value="ECO:0007669"/>
    <property type="project" value="UniProtKB-ARBA"/>
</dbReference>
<comment type="catalytic activity">
    <reaction evidence="9">
        <text>a quinone + NADH + 5 H(+)(in) = a quinol + NAD(+) + 4 H(+)(out)</text>
        <dbReference type="Rhea" id="RHEA:57888"/>
        <dbReference type="ChEBI" id="CHEBI:15378"/>
        <dbReference type="ChEBI" id="CHEBI:24646"/>
        <dbReference type="ChEBI" id="CHEBI:57540"/>
        <dbReference type="ChEBI" id="CHEBI:57945"/>
        <dbReference type="ChEBI" id="CHEBI:132124"/>
    </reaction>
</comment>
<dbReference type="GO" id="GO:0031967">
    <property type="term" value="C:organelle envelope"/>
    <property type="evidence" value="ECO:0007669"/>
    <property type="project" value="UniProtKB-ARBA"/>
</dbReference>
<dbReference type="NCBIfam" id="TIGR01958">
    <property type="entry name" value="nuoE_fam"/>
    <property type="match status" value="1"/>
</dbReference>
<feature type="region of interest" description="Disordered" evidence="10">
    <location>
        <begin position="241"/>
        <end position="334"/>
    </location>
</feature>
<dbReference type="GO" id="GO:0051537">
    <property type="term" value="F:2 iron, 2 sulfur cluster binding"/>
    <property type="evidence" value="ECO:0007669"/>
    <property type="project" value="UniProtKB-KW"/>
</dbReference>
<evidence type="ECO:0000256" key="2">
    <source>
        <dbReference type="ARBA" id="ARBA00022714"/>
    </source>
</evidence>
<accession>A0A1H5VYW3</accession>
<comment type="cofactor">
    <cofactor evidence="8">
        <name>[2Fe-2S] cluster</name>
        <dbReference type="ChEBI" id="CHEBI:190135"/>
    </cofactor>
</comment>
<feature type="compositionally biased region" description="Low complexity" evidence="10">
    <location>
        <begin position="277"/>
        <end position="290"/>
    </location>
</feature>
<evidence type="ECO:0000313" key="12">
    <source>
        <dbReference type="Proteomes" id="UP000236743"/>
    </source>
</evidence>
<evidence type="ECO:0000256" key="8">
    <source>
        <dbReference type="ARBA" id="ARBA00034078"/>
    </source>
</evidence>
<dbReference type="GO" id="GO:1902494">
    <property type="term" value="C:catalytic complex"/>
    <property type="evidence" value="ECO:0007669"/>
    <property type="project" value="UniProtKB-ARBA"/>
</dbReference>
<evidence type="ECO:0000256" key="3">
    <source>
        <dbReference type="ARBA" id="ARBA00022723"/>
    </source>
</evidence>
<dbReference type="PANTHER" id="PTHR10371:SF3">
    <property type="entry name" value="NADH DEHYDROGENASE [UBIQUINONE] FLAVOPROTEIN 2, MITOCHONDRIAL"/>
    <property type="match status" value="1"/>
</dbReference>
<sequence>MSVRRLAPDHVQPASFAFDVANENWADQQIAKYPEGRQASAVIPLLWKAQEQHHGWVPRAAIEEVARKLQMAPMRVLEIATFYTMFNLQPVGEHFIQLCGTTPCALRGAEALKKVCEDVIGPQSTVTADGKLSWLEVECLGACCNAPMAQINFDYYEDLTPANFRVLLDDLRQGRPTKPGPQIDRSCSEPVGGGETLKDPALYDGTVIGAGDWQKRVTEQRKVAAEAAAAKAAAEAEAKNAEAKNAEAKNAEAKNAEAKKAEATPVAVETKPASETAAAARPKPSAPAQPSGAANDTPAAGGKPSPEAVKESAKPAEPAAPAKASEPTDAATAETKPELLTAARGGKGDDLELIWGVGPKLAKMLNAMGVWHFDQVASWTAEELAWVDARLTGFKGRATRDDWISQAKKLATGWRPESALGDKPVK</sequence>
<dbReference type="Gene3D" id="1.10.10.1590">
    <property type="entry name" value="NADH-quinone oxidoreductase subunit E"/>
    <property type="match status" value="1"/>
</dbReference>
<dbReference type="PANTHER" id="PTHR10371">
    <property type="entry name" value="NADH DEHYDROGENASE UBIQUINONE FLAVOPROTEIN 2, MITOCHONDRIAL"/>
    <property type="match status" value="1"/>
</dbReference>
<dbReference type="GO" id="GO:0046872">
    <property type="term" value="F:metal ion binding"/>
    <property type="evidence" value="ECO:0007669"/>
    <property type="project" value="UniProtKB-KW"/>
</dbReference>